<keyword evidence="5 7" id="KW-0830">Ubiquinone</keyword>
<dbReference type="RefSeq" id="WP_044193701.1">
    <property type="nucleotide sequence ID" value="NZ_JMCB01000013.1"/>
</dbReference>
<dbReference type="InterPro" id="IPR018086">
    <property type="entry name" value="NADH_UbQ_OxRdtase_su1_CS"/>
</dbReference>
<keyword evidence="8" id="KW-1185">Reference proteome</keyword>
<dbReference type="STRING" id="394096.DB31_1769"/>
<dbReference type="GO" id="GO:0016655">
    <property type="term" value="F:oxidoreductase activity, acting on NAD(P)H, quinone or similar compound as acceptor"/>
    <property type="evidence" value="ECO:0007669"/>
    <property type="project" value="UniProtKB-UniRule"/>
</dbReference>
<reference evidence="7 8" key="1">
    <citation type="submission" date="2014-04" db="EMBL/GenBank/DDBJ databases">
        <title>Genome assembly of Hyalangium minutum DSM 14724.</title>
        <authorList>
            <person name="Sharma G."/>
            <person name="Subramanian S."/>
        </authorList>
    </citation>
    <scope>NUCLEOTIDE SEQUENCE [LARGE SCALE GENOMIC DNA]</scope>
    <source>
        <strain evidence="7 8">DSM 14724</strain>
    </source>
</reference>
<dbReference type="Pfam" id="PF00146">
    <property type="entry name" value="NADHdh"/>
    <property type="match status" value="1"/>
</dbReference>
<sequence>MARILTVLFAIGFIIGLLAAVVLGTYVVGGLAEQYLFTGASRLTNIIFLMLLFVMVIATLLTLAERKWSALMQDRIGPNRARIALPGLKNRSLAGLPFVAADSLKMLTKEAFRPENANKFLFNLGPLLAFGPVFALFAIVPAGPSVQVFGHNVDMVVATPDFGLLYLFAIASLAVYGTALAGWASNNKFALLGGVRASSQMISYEVALGLSLVGLMLAFSSVQLPSIVGALAAETGSEASGQARYLWQWTGGAAGEGFDFGLPTWGIILQPIGFIGFFAAAFAETKRAPFDVPEGESEIIGYFVEYSGMQFGLFMISEFVEVVVLSGVVAALFFGGYHLPFGGEWVASHLRDYPLVYATLMGTIFWIKVLLLCFLQLLIRWTFPRFRYDQIQTLGWKMLLPVGLANVFISGALVLWDPSLRYLALFGLFQIGVLVALTLSSKEMVKGEPGHGGGHGALGHGGGHDAHGLPGAAHGHALPAAGHASATLGGHAPAHAGAHTASTH</sequence>
<comment type="similarity">
    <text evidence="5 6">Belongs to the complex I subunit 1 family.</text>
</comment>
<feature type="transmembrane region" description="Helical" evidence="5">
    <location>
        <begin position="163"/>
        <end position="183"/>
    </location>
</feature>
<dbReference type="PROSITE" id="PS00668">
    <property type="entry name" value="COMPLEX1_ND1_2"/>
    <property type="match status" value="1"/>
</dbReference>
<dbReference type="GO" id="GO:0005886">
    <property type="term" value="C:plasma membrane"/>
    <property type="evidence" value="ECO:0007669"/>
    <property type="project" value="UniProtKB-SubCell"/>
</dbReference>
<feature type="transmembrane region" description="Helical" evidence="5">
    <location>
        <begin position="43"/>
        <end position="64"/>
    </location>
</feature>
<keyword evidence="5 6" id="KW-0520">NAD</keyword>
<dbReference type="InterPro" id="IPR001694">
    <property type="entry name" value="NADH_UbQ_OxRdtase_su1/FPO"/>
</dbReference>
<keyword evidence="5" id="KW-1003">Cell membrane</keyword>
<dbReference type="GO" id="GO:0048038">
    <property type="term" value="F:quinone binding"/>
    <property type="evidence" value="ECO:0007669"/>
    <property type="project" value="UniProtKB-KW"/>
</dbReference>
<evidence type="ECO:0000256" key="6">
    <source>
        <dbReference type="RuleBase" id="RU000471"/>
    </source>
</evidence>
<comment type="caution">
    <text evidence="7">The sequence shown here is derived from an EMBL/GenBank/DDBJ whole genome shotgun (WGS) entry which is preliminary data.</text>
</comment>
<gene>
    <name evidence="5" type="primary">nuoH</name>
    <name evidence="7" type="ORF">DB31_1769</name>
</gene>
<evidence type="ECO:0000256" key="1">
    <source>
        <dbReference type="ARBA" id="ARBA00004141"/>
    </source>
</evidence>
<dbReference type="PANTHER" id="PTHR11432">
    <property type="entry name" value="NADH DEHYDROGENASE SUBUNIT 1"/>
    <property type="match status" value="1"/>
</dbReference>
<keyword evidence="5" id="KW-1278">Translocase</keyword>
<name>A0A085WAN8_9BACT</name>
<dbReference type="AlphaFoldDB" id="A0A085WAN8"/>
<keyword evidence="4 5" id="KW-0472">Membrane</keyword>
<dbReference type="GO" id="GO:0003954">
    <property type="term" value="F:NADH dehydrogenase activity"/>
    <property type="evidence" value="ECO:0007669"/>
    <property type="project" value="TreeGrafter"/>
</dbReference>
<dbReference type="GO" id="GO:0009060">
    <property type="term" value="P:aerobic respiration"/>
    <property type="evidence" value="ECO:0007669"/>
    <property type="project" value="TreeGrafter"/>
</dbReference>
<proteinExistence type="inferred from homology"/>
<feature type="transmembrane region" description="Helical" evidence="5">
    <location>
        <begin position="355"/>
        <end position="378"/>
    </location>
</feature>
<evidence type="ECO:0000313" key="8">
    <source>
        <dbReference type="Proteomes" id="UP000028725"/>
    </source>
</evidence>
<feature type="transmembrane region" description="Helical" evidence="5">
    <location>
        <begin position="120"/>
        <end position="143"/>
    </location>
</feature>
<feature type="transmembrane region" description="Helical" evidence="5">
    <location>
        <begin position="398"/>
        <end position="416"/>
    </location>
</feature>
<evidence type="ECO:0000256" key="3">
    <source>
        <dbReference type="ARBA" id="ARBA00022989"/>
    </source>
</evidence>
<keyword evidence="2 5" id="KW-0812">Transmembrane</keyword>
<feature type="transmembrane region" description="Helical" evidence="5">
    <location>
        <begin position="422"/>
        <end position="439"/>
    </location>
</feature>
<evidence type="ECO:0000256" key="5">
    <source>
        <dbReference type="HAMAP-Rule" id="MF_01350"/>
    </source>
</evidence>
<dbReference type="Proteomes" id="UP000028725">
    <property type="component" value="Unassembled WGS sequence"/>
</dbReference>
<comment type="subcellular location">
    <subcellularLocation>
        <location evidence="5 6">Cell membrane</location>
        <topology evidence="5 6">Multi-pass membrane protein</topology>
    </subcellularLocation>
    <subcellularLocation>
        <location evidence="1">Membrane</location>
        <topology evidence="1">Multi-pass membrane protein</topology>
    </subcellularLocation>
</comment>
<feature type="transmembrane region" description="Helical" evidence="5">
    <location>
        <begin position="265"/>
        <end position="283"/>
    </location>
</feature>
<evidence type="ECO:0000256" key="4">
    <source>
        <dbReference type="ARBA" id="ARBA00023136"/>
    </source>
</evidence>
<keyword evidence="3 5" id="KW-1133">Transmembrane helix</keyword>
<dbReference type="HAMAP" id="MF_01350">
    <property type="entry name" value="NDH1_NuoH"/>
    <property type="match status" value="1"/>
</dbReference>
<feature type="transmembrane region" description="Helical" evidence="5">
    <location>
        <begin position="311"/>
        <end position="335"/>
    </location>
</feature>
<dbReference type="EMBL" id="JMCB01000013">
    <property type="protein sequence ID" value="KFE64751.1"/>
    <property type="molecule type" value="Genomic_DNA"/>
</dbReference>
<dbReference type="EC" id="7.1.1.-" evidence="5"/>
<protein>
    <recommendedName>
        <fullName evidence="5">NADH-quinone oxidoreductase subunit H</fullName>
        <ecNumber evidence="5">7.1.1.-</ecNumber>
    </recommendedName>
    <alternativeName>
        <fullName evidence="5">NADH dehydrogenase I subunit H</fullName>
    </alternativeName>
    <alternativeName>
        <fullName evidence="5">NDH-1 subunit H</fullName>
    </alternativeName>
</protein>
<comment type="catalytic activity">
    <reaction evidence="5">
        <text>a quinone + NADH + 5 H(+)(in) = a quinol + NAD(+) + 4 H(+)(out)</text>
        <dbReference type="Rhea" id="RHEA:57888"/>
        <dbReference type="ChEBI" id="CHEBI:15378"/>
        <dbReference type="ChEBI" id="CHEBI:24646"/>
        <dbReference type="ChEBI" id="CHEBI:57540"/>
        <dbReference type="ChEBI" id="CHEBI:57945"/>
        <dbReference type="ChEBI" id="CHEBI:132124"/>
    </reaction>
</comment>
<dbReference type="PATRIC" id="fig|394096.3.peg.6105"/>
<dbReference type="OrthoDB" id="9803734at2"/>
<accession>A0A085WAN8</accession>
<keyword evidence="5" id="KW-0874">Quinone</keyword>
<feature type="transmembrane region" description="Helical" evidence="5">
    <location>
        <begin position="204"/>
        <end position="222"/>
    </location>
</feature>
<dbReference type="PANTHER" id="PTHR11432:SF3">
    <property type="entry name" value="NADH-UBIQUINONE OXIDOREDUCTASE CHAIN 1"/>
    <property type="match status" value="1"/>
</dbReference>
<comment type="subunit">
    <text evidence="5">NDH-1 is composed of 14 different subunits. Subunits NuoA, H, J, K, L, M, N constitute the membrane sector of the complex.</text>
</comment>
<organism evidence="7 8">
    <name type="scientific">Hyalangium minutum</name>
    <dbReference type="NCBI Taxonomy" id="394096"/>
    <lineage>
        <taxon>Bacteria</taxon>
        <taxon>Pseudomonadati</taxon>
        <taxon>Myxococcota</taxon>
        <taxon>Myxococcia</taxon>
        <taxon>Myxococcales</taxon>
        <taxon>Cystobacterineae</taxon>
        <taxon>Archangiaceae</taxon>
        <taxon>Hyalangium</taxon>
    </lineage>
</organism>
<evidence type="ECO:0000256" key="2">
    <source>
        <dbReference type="ARBA" id="ARBA00022692"/>
    </source>
</evidence>
<comment type="function">
    <text evidence="5">NDH-1 shuttles electrons from NADH, via FMN and iron-sulfur (Fe-S) centers, to quinones in the respiratory chain. The immediate electron acceptor for the enzyme in this species is believed to be ubiquinone. Couples the redox reaction to proton translocation (for every two electrons transferred, four hydrogen ions are translocated across the cytoplasmic membrane), and thus conserves the redox energy in a proton gradient. This subunit may bind ubiquinone.</text>
</comment>
<evidence type="ECO:0000313" key="7">
    <source>
        <dbReference type="EMBL" id="KFE64751.1"/>
    </source>
</evidence>